<feature type="compositionally biased region" description="Basic residues" evidence="1">
    <location>
        <begin position="18"/>
        <end position="29"/>
    </location>
</feature>
<comment type="caution">
    <text evidence="2">The sequence shown here is derived from an EMBL/GenBank/DDBJ whole genome shotgun (WGS) entry which is preliminary data.</text>
</comment>
<feature type="compositionally biased region" description="Basic and acidic residues" evidence="1">
    <location>
        <begin position="127"/>
        <end position="142"/>
    </location>
</feature>
<sequence>PRPRRRDGRQRAAPEGARRRRRARRRQGPGRRLPPQRRLQPAPHRPGLCRDGRLQGPHPPRPLHLWHRRQGHLRPLRPLQEHQGPLRRHRHPRPDHRHRDVARRRQGHLPVQGQGDGQARHHRRRGRAADRGQEQHVKEELIRGQGGTMSRCKTKSMPSRVL</sequence>
<reference evidence="2 3" key="1">
    <citation type="submission" date="2017-08" db="EMBL/GenBank/DDBJ databases">
        <title>Harnessing the power of phylogenomics to disentangle the directionality and signatures of interkingdom host jumping in the parasitic fungal genus Tolypocladium.</title>
        <authorList>
            <person name="Quandt C.A."/>
            <person name="Patterson W."/>
            <person name="Spatafora J.W."/>
        </authorList>
    </citation>
    <scope>NUCLEOTIDE SEQUENCE [LARGE SCALE GENOMIC DNA]</scope>
    <source>
        <strain evidence="2 3">CBS 113982</strain>
    </source>
</reference>
<dbReference type="Proteomes" id="UP000236621">
    <property type="component" value="Unassembled WGS sequence"/>
</dbReference>
<evidence type="ECO:0000256" key="1">
    <source>
        <dbReference type="SAM" id="MobiDB-lite"/>
    </source>
</evidence>
<accession>A0A2K3QMF3</accession>
<proteinExistence type="predicted"/>
<name>A0A2K3QMF3_9HYPO</name>
<dbReference type="EMBL" id="NRSZ01000221">
    <property type="protein sequence ID" value="PNY28712.1"/>
    <property type="molecule type" value="Genomic_DNA"/>
</dbReference>
<gene>
    <name evidence="2" type="ORF">TCAP_01358</name>
</gene>
<evidence type="ECO:0000313" key="2">
    <source>
        <dbReference type="EMBL" id="PNY28712.1"/>
    </source>
</evidence>
<evidence type="ECO:0000313" key="3">
    <source>
        <dbReference type="Proteomes" id="UP000236621"/>
    </source>
</evidence>
<feature type="compositionally biased region" description="Basic residues" evidence="1">
    <location>
        <begin position="64"/>
        <end position="75"/>
    </location>
</feature>
<protein>
    <submittedName>
        <fullName evidence="2">Uncharacterized protein</fullName>
    </submittedName>
</protein>
<keyword evidence="3" id="KW-1185">Reference proteome</keyword>
<feature type="compositionally biased region" description="Low complexity" evidence="1">
    <location>
        <begin position="30"/>
        <end position="46"/>
    </location>
</feature>
<feature type="non-terminal residue" evidence="2">
    <location>
        <position position="1"/>
    </location>
</feature>
<feature type="compositionally biased region" description="Basic residues" evidence="1">
    <location>
        <begin position="85"/>
        <end position="107"/>
    </location>
</feature>
<dbReference type="AlphaFoldDB" id="A0A2K3QMF3"/>
<organism evidence="2 3">
    <name type="scientific">Tolypocladium capitatum</name>
    <dbReference type="NCBI Taxonomy" id="45235"/>
    <lineage>
        <taxon>Eukaryota</taxon>
        <taxon>Fungi</taxon>
        <taxon>Dikarya</taxon>
        <taxon>Ascomycota</taxon>
        <taxon>Pezizomycotina</taxon>
        <taxon>Sordariomycetes</taxon>
        <taxon>Hypocreomycetidae</taxon>
        <taxon>Hypocreales</taxon>
        <taxon>Ophiocordycipitaceae</taxon>
        <taxon>Tolypocladium</taxon>
    </lineage>
</organism>
<feature type="region of interest" description="Disordered" evidence="1">
    <location>
        <begin position="1"/>
        <end position="162"/>
    </location>
</feature>